<keyword evidence="1" id="KW-0472">Membrane</keyword>
<dbReference type="Pfam" id="PF07963">
    <property type="entry name" value="N_methyl"/>
    <property type="match status" value="1"/>
</dbReference>
<sequence>MKHSQGFSLIEVLLTIALVSSSLLGMLKLQSISIQYTQAAVQRNAAMNLAYELVEIMRAHRHELLRRSTTPSEAVSLLASTVVYQANGRLKVSGAGCAAQTLAQSLSEQLECWFEKVKTYLPGASELRDFFVVCPSYKLDADARPVCADSSYRGVNLGIQLAWRSQNSLCGESDMCIYTTQVAL</sequence>
<dbReference type="InterPro" id="IPR013362">
    <property type="entry name" value="Pilus_4_PilV"/>
</dbReference>
<dbReference type="Proteomes" id="UP001294570">
    <property type="component" value="Unassembled WGS sequence"/>
</dbReference>
<evidence type="ECO:0000313" key="3">
    <source>
        <dbReference type="Proteomes" id="UP001294570"/>
    </source>
</evidence>
<accession>A0ABU5GRC9</accession>
<organism evidence="2 3">
    <name type="scientific">Denitrificimonas halotolerans</name>
    <dbReference type="NCBI Taxonomy" id="3098930"/>
    <lineage>
        <taxon>Bacteria</taxon>
        <taxon>Pseudomonadati</taxon>
        <taxon>Pseudomonadota</taxon>
        <taxon>Gammaproteobacteria</taxon>
        <taxon>Pseudomonadales</taxon>
        <taxon>Pseudomonadaceae</taxon>
        <taxon>Denitrificimonas</taxon>
    </lineage>
</organism>
<dbReference type="PROSITE" id="PS00409">
    <property type="entry name" value="PROKAR_NTER_METHYL"/>
    <property type="match status" value="1"/>
</dbReference>
<keyword evidence="3" id="KW-1185">Reference proteome</keyword>
<evidence type="ECO:0000313" key="2">
    <source>
        <dbReference type="EMBL" id="MDY7219549.1"/>
    </source>
</evidence>
<reference evidence="2 3" key="1">
    <citation type="submission" date="2023-12" db="EMBL/GenBank/DDBJ databases">
        <title>Denitrificimonas halotolerans sp. nov.,a novel species isolated from landfill leachate.</title>
        <authorList>
            <person name="Wang S."/>
        </authorList>
    </citation>
    <scope>NUCLEOTIDE SEQUENCE [LARGE SCALE GENOMIC DNA]</scope>
    <source>
        <strain evidence="2 3">JX-1</strain>
    </source>
</reference>
<keyword evidence="1" id="KW-1133">Transmembrane helix</keyword>
<proteinExistence type="predicted"/>
<gene>
    <name evidence="2" type="primary">pilV</name>
    <name evidence="2" type="ORF">TOI97_08220</name>
</gene>
<evidence type="ECO:0000256" key="1">
    <source>
        <dbReference type="SAM" id="Phobius"/>
    </source>
</evidence>
<feature type="transmembrane region" description="Helical" evidence="1">
    <location>
        <begin position="6"/>
        <end position="27"/>
    </location>
</feature>
<comment type="caution">
    <text evidence="2">The sequence shown here is derived from an EMBL/GenBank/DDBJ whole genome shotgun (WGS) entry which is preliminary data.</text>
</comment>
<name>A0ABU5GRC9_9GAMM</name>
<protein>
    <submittedName>
        <fullName evidence="2">Type IV pilus modification protein PilV</fullName>
    </submittedName>
</protein>
<dbReference type="NCBIfam" id="TIGR02523">
    <property type="entry name" value="type_IV_pilV"/>
    <property type="match status" value="1"/>
</dbReference>
<dbReference type="RefSeq" id="WP_321553638.1">
    <property type="nucleotide sequence ID" value="NZ_JAXIVU010000009.1"/>
</dbReference>
<dbReference type="InterPro" id="IPR012902">
    <property type="entry name" value="N_methyl_site"/>
</dbReference>
<keyword evidence="1" id="KW-0812">Transmembrane</keyword>
<dbReference type="EMBL" id="JAXIVU010000009">
    <property type="protein sequence ID" value="MDY7219549.1"/>
    <property type="molecule type" value="Genomic_DNA"/>
</dbReference>
<dbReference type="NCBIfam" id="TIGR02532">
    <property type="entry name" value="IV_pilin_GFxxxE"/>
    <property type="match status" value="1"/>
</dbReference>